<evidence type="ECO:0000313" key="2">
    <source>
        <dbReference type="EMBL" id="SVB64816.1"/>
    </source>
</evidence>
<dbReference type="EMBL" id="UINC01051086">
    <property type="protein sequence ID" value="SVB64816.1"/>
    <property type="molecule type" value="Genomic_DNA"/>
</dbReference>
<sequence length="116" mass="13774">MQQIEKFIIINFFPLCFLILTILLANIGGLLFMIAAILTSMLVIILSVSYKKKDKLFNIAKYYIINNKSFENISYHYFDNPCSKIIIVYIIYKYERNYKPVEKYNLLKNHSRFNLA</sequence>
<keyword evidence="1" id="KW-0812">Transmembrane</keyword>
<name>A0A382FNW1_9ZZZZ</name>
<keyword evidence="1" id="KW-1133">Transmembrane helix</keyword>
<protein>
    <submittedName>
        <fullName evidence="2">Uncharacterized protein</fullName>
    </submittedName>
</protein>
<accession>A0A382FNW1</accession>
<reference evidence="2" key="1">
    <citation type="submission" date="2018-05" db="EMBL/GenBank/DDBJ databases">
        <authorList>
            <person name="Lanie J.A."/>
            <person name="Ng W.-L."/>
            <person name="Kazmierczak K.M."/>
            <person name="Andrzejewski T.M."/>
            <person name="Davidsen T.M."/>
            <person name="Wayne K.J."/>
            <person name="Tettelin H."/>
            <person name="Glass J.I."/>
            <person name="Rusch D."/>
            <person name="Podicherti R."/>
            <person name="Tsui H.-C.T."/>
            <person name="Winkler M.E."/>
        </authorList>
    </citation>
    <scope>NUCLEOTIDE SEQUENCE</scope>
</reference>
<keyword evidence="1" id="KW-0472">Membrane</keyword>
<proteinExistence type="predicted"/>
<organism evidence="2">
    <name type="scientific">marine metagenome</name>
    <dbReference type="NCBI Taxonomy" id="408172"/>
    <lineage>
        <taxon>unclassified sequences</taxon>
        <taxon>metagenomes</taxon>
        <taxon>ecological metagenomes</taxon>
    </lineage>
</organism>
<evidence type="ECO:0000256" key="1">
    <source>
        <dbReference type="SAM" id="Phobius"/>
    </source>
</evidence>
<feature type="transmembrane region" description="Helical" evidence="1">
    <location>
        <begin position="31"/>
        <end position="50"/>
    </location>
</feature>
<dbReference type="AlphaFoldDB" id="A0A382FNW1"/>
<gene>
    <name evidence="2" type="ORF">METZ01_LOCUS217670</name>
</gene>
<feature type="transmembrane region" description="Helical" evidence="1">
    <location>
        <begin position="7"/>
        <end position="25"/>
    </location>
</feature>